<dbReference type="InterPro" id="IPR007758">
    <property type="entry name" value="Nucleoporin_NSP1_C"/>
</dbReference>
<evidence type="ECO:0000256" key="9">
    <source>
        <dbReference type="SAM" id="Coils"/>
    </source>
</evidence>
<accession>A0AAJ7S6B2</accession>
<dbReference type="Pfam" id="PF05064">
    <property type="entry name" value="Nsp1_C"/>
    <property type="match status" value="1"/>
</dbReference>
<dbReference type="RefSeq" id="XP_017886007.1">
    <property type="nucleotide sequence ID" value="XM_018030518.2"/>
</dbReference>
<dbReference type="CTD" id="23636"/>
<keyword evidence="12" id="KW-1185">Reference proteome</keyword>
<evidence type="ECO:0000313" key="12">
    <source>
        <dbReference type="Proteomes" id="UP000694925"/>
    </source>
</evidence>
<name>A0AAJ7S6B2_9HYME</name>
<reference evidence="13 14" key="1">
    <citation type="submission" date="2025-04" db="UniProtKB">
        <authorList>
            <consortium name="RefSeq"/>
        </authorList>
    </citation>
    <scope>IDENTIFICATION</scope>
    <source>
        <tissue evidence="13 14">Whole body</tissue>
    </source>
</reference>
<comment type="subcellular location">
    <subcellularLocation>
        <location evidence="1">Nucleus</location>
        <location evidence="1">Nuclear pore complex</location>
    </subcellularLocation>
</comment>
<dbReference type="InterPro" id="IPR026010">
    <property type="entry name" value="NSP1/NUP62"/>
</dbReference>
<evidence type="ECO:0000256" key="4">
    <source>
        <dbReference type="ARBA" id="ARBA00022816"/>
    </source>
</evidence>
<dbReference type="GO" id="GO:0017056">
    <property type="term" value="F:structural constituent of nuclear pore"/>
    <property type="evidence" value="ECO:0007669"/>
    <property type="project" value="InterPro"/>
</dbReference>
<keyword evidence="6" id="KW-0811">Translocation</keyword>
<feature type="region of interest" description="Disordered" evidence="10">
    <location>
        <begin position="1"/>
        <end position="21"/>
    </location>
</feature>
<dbReference type="Gene3D" id="1.20.5.170">
    <property type="match status" value="1"/>
</dbReference>
<evidence type="ECO:0000259" key="11">
    <source>
        <dbReference type="Pfam" id="PF05064"/>
    </source>
</evidence>
<evidence type="ECO:0000256" key="10">
    <source>
        <dbReference type="SAM" id="MobiDB-lite"/>
    </source>
</evidence>
<feature type="compositionally biased region" description="Polar residues" evidence="10">
    <location>
        <begin position="1"/>
        <end position="11"/>
    </location>
</feature>
<gene>
    <name evidence="13 14" type="primary">LOC108628526</name>
</gene>
<dbReference type="GO" id="GO:0006405">
    <property type="term" value="P:RNA export from nucleus"/>
    <property type="evidence" value="ECO:0007669"/>
    <property type="project" value="TreeGrafter"/>
</dbReference>
<keyword evidence="8" id="KW-0539">Nucleus</keyword>
<dbReference type="Proteomes" id="UP000694925">
    <property type="component" value="Unplaced"/>
</dbReference>
<evidence type="ECO:0000256" key="5">
    <source>
        <dbReference type="ARBA" id="ARBA00022927"/>
    </source>
</evidence>
<dbReference type="PANTHER" id="PTHR12084">
    <property type="entry name" value="NUCLEAR PORE GLYCOPROTEIN P62-RELATED"/>
    <property type="match status" value="1"/>
</dbReference>
<keyword evidence="5" id="KW-0653">Protein transport</keyword>
<dbReference type="GO" id="GO:0051028">
    <property type="term" value="P:mRNA transport"/>
    <property type="evidence" value="ECO:0007669"/>
    <property type="project" value="UniProtKB-KW"/>
</dbReference>
<dbReference type="AlphaFoldDB" id="A0AAJ7S6B2"/>
<organism evidence="12 14">
    <name type="scientific">Ceratina calcarata</name>
    <dbReference type="NCBI Taxonomy" id="156304"/>
    <lineage>
        <taxon>Eukaryota</taxon>
        <taxon>Metazoa</taxon>
        <taxon>Ecdysozoa</taxon>
        <taxon>Arthropoda</taxon>
        <taxon>Hexapoda</taxon>
        <taxon>Insecta</taxon>
        <taxon>Pterygota</taxon>
        <taxon>Neoptera</taxon>
        <taxon>Endopterygota</taxon>
        <taxon>Hymenoptera</taxon>
        <taxon>Apocrita</taxon>
        <taxon>Aculeata</taxon>
        <taxon>Apoidea</taxon>
        <taxon>Anthophila</taxon>
        <taxon>Apidae</taxon>
        <taxon>Ceratina</taxon>
        <taxon>Zadontomerus</taxon>
    </lineage>
</organism>
<dbReference type="GO" id="GO:0044613">
    <property type="term" value="C:nuclear pore central transport channel"/>
    <property type="evidence" value="ECO:0007669"/>
    <property type="project" value="TreeGrafter"/>
</dbReference>
<sequence length="452" mass="46887">MSFTYNAPKTQASSAPASGTPTTTFTFGASGAGDAAKPAGFSLTSSPAQNKPMFGLGSTPSQGTGFSFGTPTTVPANTATTPRATGLTFGAGTTAPTGLTLGTTSTTATTGFASPAVTGSTLTFNLGGTTTATTTTAATSAFATKPLTGGFGIGAGEAAASTAATGLTFGTPSTISTGTGFTLSATPAVTTAAATTTTATGFSLTASGTTSAATGFTFGGGTTASSTAAFCLNQTPATTSLSSSQAALGTTTTVTSSSGTLQPAPITSFEESINKWTLELEEQEKVFVSQAEKVNEWDKLLISNGEKIVALNQEVERVKVEQQQLEHELNYVDGQQKELQDCLVPLEKELASISASDPEREYTYRLAEDLDTQLKRMSEDLKEIIEHLNQANSTQDSSDPIVQIGKILNAHMNSLQWLDQQTTLLNQKIQQIDQMHQNFRQEHERSFSLAYN</sequence>
<dbReference type="FunFam" id="1.20.5.170:FF:000040">
    <property type="entry name" value="Nuclear pore glycoprotein p62"/>
    <property type="match status" value="1"/>
</dbReference>
<dbReference type="GeneID" id="108628526"/>
<proteinExistence type="inferred from homology"/>
<dbReference type="KEGG" id="ccal:108628526"/>
<evidence type="ECO:0000313" key="14">
    <source>
        <dbReference type="RefSeq" id="XP_026672283.1"/>
    </source>
</evidence>
<keyword evidence="3" id="KW-0813">Transport</keyword>
<keyword evidence="9" id="KW-0175">Coiled coil</keyword>
<evidence type="ECO:0000256" key="7">
    <source>
        <dbReference type="ARBA" id="ARBA00023132"/>
    </source>
</evidence>
<evidence type="ECO:0000256" key="6">
    <source>
        <dbReference type="ARBA" id="ARBA00023010"/>
    </source>
</evidence>
<comment type="similarity">
    <text evidence="2">Belongs to the nucleoporin NSP1/NUP62 family.</text>
</comment>
<keyword evidence="4" id="KW-0509">mRNA transport</keyword>
<evidence type="ECO:0000256" key="1">
    <source>
        <dbReference type="ARBA" id="ARBA00004567"/>
    </source>
</evidence>
<protein>
    <submittedName>
        <fullName evidence="13 14">Nuclear pore glycoprotein p62</fullName>
    </submittedName>
</protein>
<dbReference type="RefSeq" id="XP_026672283.1">
    <property type="nucleotide sequence ID" value="XM_026816482.1"/>
</dbReference>
<dbReference type="PANTHER" id="PTHR12084:SF0">
    <property type="entry name" value="NUCLEAR PORE GLYCOPROTEIN P62"/>
    <property type="match status" value="1"/>
</dbReference>
<evidence type="ECO:0000256" key="2">
    <source>
        <dbReference type="ARBA" id="ARBA00005911"/>
    </source>
</evidence>
<feature type="domain" description="Nucleoporin NSP1-like C-terminal" evidence="11">
    <location>
        <begin position="268"/>
        <end position="355"/>
    </location>
</feature>
<feature type="coiled-coil region" evidence="9">
    <location>
        <begin position="266"/>
        <end position="328"/>
    </location>
</feature>
<evidence type="ECO:0000256" key="8">
    <source>
        <dbReference type="ARBA" id="ARBA00023242"/>
    </source>
</evidence>
<evidence type="ECO:0000313" key="13">
    <source>
        <dbReference type="RefSeq" id="XP_017886007.1"/>
    </source>
</evidence>
<feature type="coiled-coil region" evidence="9">
    <location>
        <begin position="367"/>
        <end position="394"/>
    </location>
</feature>
<keyword evidence="7" id="KW-0906">Nuclear pore complex</keyword>
<dbReference type="GO" id="GO:0006606">
    <property type="term" value="P:protein import into nucleus"/>
    <property type="evidence" value="ECO:0007669"/>
    <property type="project" value="TreeGrafter"/>
</dbReference>
<feature type="compositionally biased region" description="Low complexity" evidence="10">
    <location>
        <begin position="12"/>
        <end position="21"/>
    </location>
</feature>
<dbReference type="GO" id="GO:0005543">
    <property type="term" value="F:phospholipid binding"/>
    <property type="evidence" value="ECO:0007669"/>
    <property type="project" value="TreeGrafter"/>
</dbReference>
<evidence type="ECO:0000256" key="3">
    <source>
        <dbReference type="ARBA" id="ARBA00022448"/>
    </source>
</evidence>